<reference evidence="1" key="1">
    <citation type="journal article" date="2020" name="Stud. Mycol.">
        <title>101 Dothideomycetes genomes: a test case for predicting lifestyles and emergence of pathogens.</title>
        <authorList>
            <person name="Haridas S."/>
            <person name="Albert R."/>
            <person name="Binder M."/>
            <person name="Bloem J."/>
            <person name="Labutti K."/>
            <person name="Salamov A."/>
            <person name="Andreopoulos B."/>
            <person name="Baker S."/>
            <person name="Barry K."/>
            <person name="Bills G."/>
            <person name="Bluhm B."/>
            <person name="Cannon C."/>
            <person name="Castanera R."/>
            <person name="Culley D."/>
            <person name="Daum C."/>
            <person name="Ezra D."/>
            <person name="Gonzalez J."/>
            <person name="Henrissat B."/>
            <person name="Kuo A."/>
            <person name="Liang C."/>
            <person name="Lipzen A."/>
            <person name="Lutzoni F."/>
            <person name="Magnuson J."/>
            <person name="Mondo S."/>
            <person name="Nolan M."/>
            <person name="Ohm R."/>
            <person name="Pangilinan J."/>
            <person name="Park H.-J."/>
            <person name="Ramirez L."/>
            <person name="Alfaro M."/>
            <person name="Sun H."/>
            <person name="Tritt A."/>
            <person name="Yoshinaga Y."/>
            <person name="Zwiers L.-H."/>
            <person name="Turgeon B."/>
            <person name="Goodwin S."/>
            <person name="Spatafora J."/>
            <person name="Crous P."/>
            <person name="Grigoriev I."/>
        </authorList>
    </citation>
    <scope>NUCLEOTIDE SEQUENCE</scope>
    <source>
        <strain evidence="1">CBS 183.55</strain>
    </source>
</reference>
<accession>A0A6A5RBD9</accession>
<evidence type="ECO:0000313" key="1">
    <source>
        <dbReference type="EMBL" id="KAF1925551.1"/>
    </source>
</evidence>
<proteinExistence type="predicted"/>
<gene>
    <name evidence="1" type="ORF">M421DRAFT_94635</name>
</gene>
<keyword evidence="2" id="KW-1185">Reference proteome</keyword>
<evidence type="ECO:0000313" key="2">
    <source>
        <dbReference type="Proteomes" id="UP000800082"/>
    </source>
</evidence>
<organism evidence="1 2">
    <name type="scientific">Didymella exigua CBS 183.55</name>
    <dbReference type="NCBI Taxonomy" id="1150837"/>
    <lineage>
        <taxon>Eukaryota</taxon>
        <taxon>Fungi</taxon>
        <taxon>Dikarya</taxon>
        <taxon>Ascomycota</taxon>
        <taxon>Pezizomycotina</taxon>
        <taxon>Dothideomycetes</taxon>
        <taxon>Pleosporomycetidae</taxon>
        <taxon>Pleosporales</taxon>
        <taxon>Pleosporineae</taxon>
        <taxon>Didymellaceae</taxon>
        <taxon>Didymella</taxon>
    </lineage>
</organism>
<name>A0A6A5RBD9_9PLEO</name>
<dbReference type="RefSeq" id="XP_033445803.1">
    <property type="nucleotide sequence ID" value="XM_033598219.1"/>
</dbReference>
<dbReference type="AlphaFoldDB" id="A0A6A5RBD9"/>
<sequence>MGCCRADALGRLSFVSGPARSRETLLTAGPFGSSLSDAAAFQRGETHRNTGARVQRSCQSSSRYTATIQFPLGFRNTRFVRDHLAALPRMARSVQTRLAASHGTITATLALVTDNAAIEELRRCTNFCTVAVAALAHAGRAGVRPLAARQSTVARRLLG</sequence>
<dbReference type="Proteomes" id="UP000800082">
    <property type="component" value="Unassembled WGS sequence"/>
</dbReference>
<dbReference type="GeneID" id="54355886"/>
<dbReference type="EMBL" id="ML978983">
    <property type="protein sequence ID" value="KAF1925551.1"/>
    <property type="molecule type" value="Genomic_DNA"/>
</dbReference>
<protein>
    <submittedName>
        <fullName evidence="1">Uncharacterized protein</fullName>
    </submittedName>
</protein>